<organism evidence="7 8">
    <name type="scientific">Methylosinus sporium</name>
    <dbReference type="NCBI Taxonomy" id="428"/>
    <lineage>
        <taxon>Bacteria</taxon>
        <taxon>Pseudomonadati</taxon>
        <taxon>Pseudomonadota</taxon>
        <taxon>Alphaproteobacteria</taxon>
        <taxon>Hyphomicrobiales</taxon>
        <taxon>Methylocystaceae</taxon>
        <taxon>Methylosinus</taxon>
    </lineage>
</organism>
<dbReference type="AlphaFoldDB" id="A0A2U1STD0"/>
<comment type="subcellular location">
    <subcellularLocation>
        <location evidence="1">Membrane</location>
        <topology evidence="1">Multi-pass membrane protein</topology>
    </subcellularLocation>
</comment>
<feature type="transmembrane region" description="Helical" evidence="5">
    <location>
        <begin position="77"/>
        <end position="98"/>
    </location>
</feature>
<evidence type="ECO:0000256" key="1">
    <source>
        <dbReference type="ARBA" id="ARBA00004141"/>
    </source>
</evidence>
<evidence type="ECO:0000256" key="3">
    <source>
        <dbReference type="ARBA" id="ARBA00022989"/>
    </source>
</evidence>
<sequence length="429" mass="46327">MTDMSASSMGGLDEIDGRGILFCVILLVGWITFSPFADLASPETLELAEGRDFQIYAAFGLMAAGSFFYIWRTDRQALAALATPANIALAGWIGVTLVTSHEISNSLKRVAMLGCVGTCCISLFLLPRGRDDLAKLLSIVALIIVGLSYFGLVFLPHYTIHQATDIGEPQLAGDWRGVFAHKNVASAVFSMLTFVGIFVLRAGRTVEGWTIFILSLVFVLCSGGKSSTAICLTTIALSLLAERTRNVVLWSIIVFSPLALLNFLGIGAILFPQLGAIAAALPLDATFTGRTDIWTFAIPKAAETPVFGHGLGGFWATAALRFGGEDTTIWAGNAAHAHNGYLDTVLAMGVPGLAFTFAALIVQPARDVRRVCARGDEPAVSMLFLQIWMFGLYLNSLESFLFERANPSWIAMLFAFFGIRFLAEFRIRA</sequence>
<feature type="transmembrane region" description="Helical" evidence="5">
    <location>
        <begin position="19"/>
        <end position="41"/>
    </location>
</feature>
<dbReference type="PANTHER" id="PTHR37422:SF21">
    <property type="entry name" value="EXOQ-LIKE PROTEIN"/>
    <property type="match status" value="1"/>
</dbReference>
<feature type="domain" description="O-antigen ligase-related" evidence="6">
    <location>
        <begin position="211"/>
        <end position="356"/>
    </location>
</feature>
<evidence type="ECO:0000259" key="6">
    <source>
        <dbReference type="Pfam" id="PF04932"/>
    </source>
</evidence>
<feature type="transmembrane region" description="Helical" evidence="5">
    <location>
        <begin position="408"/>
        <end position="427"/>
    </location>
</feature>
<feature type="transmembrane region" description="Helical" evidence="5">
    <location>
        <begin position="345"/>
        <end position="362"/>
    </location>
</feature>
<feature type="transmembrane region" description="Helical" evidence="5">
    <location>
        <begin position="53"/>
        <end position="71"/>
    </location>
</feature>
<dbReference type="PANTHER" id="PTHR37422">
    <property type="entry name" value="TEICHURONIC ACID BIOSYNTHESIS PROTEIN TUAE"/>
    <property type="match status" value="1"/>
</dbReference>
<gene>
    <name evidence="7" type="ORF">C5689_05295</name>
</gene>
<dbReference type="InterPro" id="IPR007016">
    <property type="entry name" value="O-antigen_ligase-rel_domated"/>
</dbReference>
<dbReference type="EMBL" id="PUIV01000005">
    <property type="protein sequence ID" value="PWB94866.1"/>
    <property type="molecule type" value="Genomic_DNA"/>
</dbReference>
<feature type="transmembrane region" description="Helical" evidence="5">
    <location>
        <begin position="247"/>
        <end position="271"/>
    </location>
</feature>
<feature type="transmembrane region" description="Helical" evidence="5">
    <location>
        <begin position="110"/>
        <end position="127"/>
    </location>
</feature>
<dbReference type="OrthoDB" id="4391260at2"/>
<dbReference type="RefSeq" id="WP_108916235.1">
    <property type="nucleotide sequence ID" value="NZ_BGJY01000005.1"/>
</dbReference>
<evidence type="ECO:0000313" key="7">
    <source>
        <dbReference type="EMBL" id="PWB94866.1"/>
    </source>
</evidence>
<feature type="transmembrane region" description="Helical" evidence="5">
    <location>
        <begin position="383"/>
        <end position="402"/>
    </location>
</feature>
<evidence type="ECO:0000313" key="8">
    <source>
        <dbReference type="Proteomes" id="UP000245137"/>
    </source>
</evidence>
<keyword evidence="3 5" id="KW-1133">Transmembrane helix</keyword>
<feature type="transmembrane region" description="Helical" evidence="5">
    <location>
        <begin position="184"/>
        <end position="203"/>
    </location>
</feature>
<accession>A0A2U1STD0</accession>
<reference evidence="7 8" key="1">
    <citation type="journal article" date="2018" name="Appl. Microbiol. Biotechnol.">
        <title>Co-cultivation of the strictly anaerobic methanogen Methanosarcina barkeri with aerobic methanotrophs in an oxygen-limited membrane bioreactor.</title>
        <authorList>
            <person name="In 't Zandt M.H."/>
            <person name="van den Bosch T.J.M."/>
            <person name="Rijkers R."/>
            <person name="van Kessel M.A.H.J."/>
            <person name="Jetten M.S.M."/>
            <person name="Welte C.U."/>
        </authorList>
    </citation>
    <scope>NUCLEOTIDE SEQUENCE [LARGE SCALE GENOMIC DNA]</scope>
    <source>
        <strain evidence="7 8">DSM 17706</strain>
    </source>
</reference>
<keyword evidence="8" id="KW-1185">Reference proteome</keyword>
<dbReference type="Pfam" id="PF04932">
    <property type="entry name" value="Wzy_C"/>
    <property type="match status" value="1"/>
</dbReference>
<evidence type="ECO:0000256" key="5">
    <source>
        <dbReference type="SAM" id="Phobius"/>
    </source>
</evidence>
<proteinExistence type="predicted"/>
<dbReference type="Proteomes" id="UP000245137">
    <property type="component" value="Unassembled WGS sequence"/>
</dbReference>
<evidence type="ECO:0000256" key="4">
    <source>
        <dbReference type="ARBA" id="ARBA00023136"/>
    </source>
</evidence>
<comment type="caution">
    <text evidence="7">The sequence shown here is derived from an EMBL/GenBank/DDBJ whole genome shotgun (WGS) entry which is preliminary data.</text>
</comment>
<name>A0A2U1STD0_METSR</name>
<keyword evidence="2 5" id="KW-0812">Transmembrane</keyword>
<keyword evidence="4 5" id="KW-0472">Membrane</keyword>
<evidence type="ECO:0000256" key="2">
    <source>
        <dbReference type="ARBA" id="ARBA00022692"/>
    </source>
</evidence>
<dbReference type="InterPro" id="IPR051533">
    <property type="entry name" value="WaaL-like"/>
</dbReference>
<dbReference type="GO" id="GO:0016020">
    <property type="term" value="C:membrane"/>
    <property type="evidence" value="ECO:0007669"/>
    <property type="project" value="UniProtKB-SubCell"/>
</dbReference>
<protein>
    <submittedName>
        <fullName evidence="7">O-antigen polymerase</fullName>
    </submittedName>
</protein>
<feature type="transmembrane region" description="Helical" evidence="5">
    <location>
        <begin position="133"/>
        <end position="155"/>
    </location>
</feature>